<name>A0ABW1RPU3_9LACO</name>
<feature type="domain" description="6-phospho-N-acetylmuramidase N-terminal" evidence="2">
    <location>
        <begin position="2"/>
        <end position="232"/>
    </location>
</feature>
<sequence>MLGFSAYLHSSLKKDDLVMFNKFVQAGFKGVFTSINLPEDDPKVLLANLKSLGQMCADNKLELTLDVSSSALKRLNLELPHDLNVFQELHVTMLRIDDGISIQEIAQLSQEMKIALNASTIVQSEIDELKADKADFTNLEAWHNYYPRENTGLDRDWFKEKNRWLKLNNFKVMAFIAGDENLRAPVYKGLPTLEENRYENPLVAALNMGDFDVDRIYIGDSAIATTTFEQFRNYFVDHVLQIRVQLHNAPSYISHIFHQRADVSRDVVRLKEGRPLNHSRIEPNNSGLRRQGSITLDNVLSGRYQGELQLVKYQLPADNTVNVIGQIADKDIGLMKYCVANQAIQLIDIES</sequence>
<dbReference type="InterPro" id="IPR008589">
    <property type="entry name" value="MupG"/>
</dbReference>
<evidence type="ECO:0000259" key="2">
    <source>
        <dbReference type="Pfam" id="PF19200"/>
    </source>
</evidence>
<evidence type="ECO:0000259" key="1">
    <source>
        <dbReference type="Pfam" id="PF05913"/>
    </source>
</evidence>
<dbReference type="Gene3D" id="3.20.20.70">
    <property type="entry name" value="Aldolase class I"/>
    <property type="match status" value="1"/>
</dbReference>
<dbReference type="RefSeq" id="WP_137611592.1">
    <property type="nucleotide sequence ID" value="NZ_BJDF01000011.1"/>
</dbReference>
<dbReference type="InterPro" id="IPR043797">
    <property type="entry name" value="MupG_N"/>
</dbReference>
<accession>A0ABW1RPU3</accession>
<reference evidence="4" key="1">
    <citation type="journal article" date="2019" name="Int. J. Syst. Evol. Microbiol.">
        <title>The Global Catalogue of Microorganisms (GCM) 10K type strain sequencing project: providing services to taxonomists for standard genome sequencing and annotation.</title>
        <authorList>
            <consortium name="The Broad Institute Genomics Platform"/>
            <consortium name="The Broad Institute Genome Sequencing Center for Infectious Disease"/>
            <person name="Wu L."/>
            <person name="Ma J."/>
        </authorList>
    </citation>
    <scope>NUCLEOTIDE SEQUENCE [LARGE SCALE GENOMIC DNA]</scope>
    <source>
        <strain evidence="4">CCM 8927</strain>
    </source>
</reference>
<feature type="domain" description="6-phospho-N-acetylmuramidase C-terminal" evidence="1">
    <location>
        <begin position="252"/>
        <end position="346"/>
    </location>
</feature>
<dbReference type="InterPro" id="IPR013785">
    <property type="entry name" value="Aldolase_TIM"/>
</dbReference>
<dbReference type="Pfam" id="PF05913">
    <property type="entry name" value="MupG_C"/>
    <property type="match status" value="1"/>
</dbReference>
<dbReference type="Pfam" id="PF19200">
    <property type="entry name" value="MupG_N"/>
    <property type="match status" value="1"/>
</dbReference>
<dbReference type="InterPro" id="IPR029000">
    <property type="entry name" value="Cyclophilin-like_dom_sf"/>
</dbReference>
<keyword evidence="4" id="KW-1185">Reference proteome</keyword>
<dbReference type="InterPro" id="IPR043894">
    <property type="entry name" value="MupG_C"/>
</dbReference>
<protein>
    <submittedName>
        <fullName evidence="3">MupG family TIM beta-alpha barrel fold protein</fullName>
    </submittedName>
</protein>
<gene>
    <name evidence="3" type="ORF">ACFQAV_10610</name>
</gene>
<comment type="caution">
    <text evidence="3">The sequence shown here is derived from an EMBL/GenBank/DDBJ whole genome shotgun (WGS) entry which is preliminary data.</text>
</comment>
<dbReference type="PANTHER" id="PTHR38435:SF2">
    <property type="entry name" value="DUF871 DOMAIN-CONTAINING PROTEIN"/>
    <property type="match status" value="1"/>
</dbReference>
<dbReference type="PANTHER" id="PTHR38435">
    <property type="match status" value="1"/>
</dbReference>
<dbReference type="Proteomes" id="UP001596288">
    <property type="component" value="Unassembled WGS sequence"/>
</dbReference>
<evidence type="ECO:0000313" key="4">
    <source>
        <dbReference type="Proteomes" id="UP001596288"/>
    </source>
</evidence>
<dbReference type="InterPro" id="IPR017853">
    <property type="entry name" value="GH"/>
</dbReference>
<dbReference type="EMBL" id="JBHSSF010000028">
    <property type="protein sequence ID" value="MFC6177293.1"/>
    <property type="molecule type" value="Genomic_DNA"/>
</dbReference>
<dbReference type="SUPFAM" id="SSF50891">
    <property type="entry name" value="Cyclophilin-like"/>
    <property type="match status" value="1"/>
</dbReference>
<evidence type="ECO:0000313" key="3">
    <source>
        <dbReference type="EMBL" id="MFC6177293.1"/>
    </source>
</evidence>
<organism evidence="3 4">
    <name type="scientific">Companilactobacillus huachuanensis</name>
    <dbReference type="NCBI Taxonomy" id="2559914"/>
    <lineage>
        <taxon>Bacteria</taxon>
        <taxon>Bacillati</taxon>
        <taxon>Bacillota</taxon>
        <taxon>Bacilli</taxon>
        <taxon>Lactobacillales</taxon>
        <taxon>Lactobacillaceae</taxon>
        <taxon>Companilactobacillus</taxon>
    </lineage>
</organism>
<dbReference type="Gene3D" id="2.40.100.10">
    <property type="entry name" value="Cyclophilin-like"/>
    <property type="match status" value="1"/>
</dbReference>
<proteinExistence type="predicted"/>
<dbReference type="SUPFAM" id="SSF51445">
    <property type="entry name" value="(Trans)glycosidases"/>
    <property type="match status" value="1"/>
</dbReference>